<dbReference type="InterPro" id="IPR025322">
    <property type="entry name" value="PADRE_dom"/>
</dbReference>
<keyword evidence="2" id="KW-1185">Reference proteome</keyword>
<gene>
    <name evidence="1" type="ORF">OIU79_016189</name>
</gene>
<name>A0A9Q0PDS2_SALPP</name>
<protein>
    <submittedName>
        <fullName evidence="1">PLASTID MOVEMENT IMPAIRED PROTEIN-RELATED</fullName>
    </submittedName>
</protein>
<dbReference type="OrthoDB" id="1406886at2759"/>
<dbReference type="Proteomes" id="UP001151532">
    <property type="component" value="Chromosome 2"/>
</dbReference>
<dbReference type="EMBL" id="JAPFFK010000019">
    <property type="protein sequence ID" value="KAJ6686356.1"/>
    <property type="molecule type" value="Genomic_DNA"/>
</dbReference>
<comment type="caution">
    <text evidence="1">The sequence shown here is derived from an EMBL/GenBank/DDBJ whole genome shotgun (WGS) entry which is preliminary data.</text>
</comment>
<reference evidence="1" key="2">
    <citation type="journal article" date="2023" name="Int. J. Mol. Sci.">
        <title>De Novo Assembly and Annotation of 11 Diverse Shrub Willow (Salix) Genomes Reveals Novel Gene Organization in Sex-Linked Regions.</title>
        <authorList>
            <person name="Hyden B."/>
            <person name="Feng K."/>
            <person name="Yates T.B."/>
            <person name="Jawdy S."/>
            <person name="Cereghino C."/>
            <person name="Smart L.B."/>
            <person name="Muchero W."/>
        </authorList>
    </citation>
    <scope>NUCLEOTIDE SEQUENCE</scope>
    <source>
        <tissue evidence="1">Shoot tip</tissue>
    </source>
</reference>
<dbReference type="AlphaFoldDB" id="A0A9Q0PDS2"/>
<evidence type="ECO:0000313" key="2">
    <source>
        <dbReference type="Proteomes" id="UP001151532"/>
    </source>
</evidence>
<dbReference type="Pfam" id="PF14009">
    <property type="entry name" value="PADRE"/>
    <property type="match status" value="1"/>
</dbReference>
<dbReference type="PANTHER" id="PTHR33148">
    <property type="entry name" value="PLASTID MOVEMENT IMPAIRED PROTEIN-RELATED"/>
    <property type="match status" value="1"/>
</dbReference>
<proteinExistence type="predicted"/>
<dbReference type="PANTHER" id="PTHR33148:SF41">
    <property type="entry name" value="DUF4228 DOMAIN PROTEIN"/>
    <property type="match status" value="1"/>
</dbReference>
<accession>A0A9Q0PDS2</accession>
<sequence length="106" mass="11861">MGNCVLKGFRLEVEEMIEVVTPDGGIMELYAPITAQCITNEFPGHAIYRSRDLSSKPLLHIEELHVGQLHHLLPINTSSTALNNSTTKNSVFFYFIIQTYSLSHVA</sequence>
<reference evidence="1" key="1">
    <citation type="submission" date="2022-11" db="EMBL/GenBank/DDBJ databases">
        <authorList>
            <person name="Hyden B.L."/>
            <person name="Feng K."/>
            <person name="Yates T."/>
            <person name="Jawdy S."/>
            <person name="Smart L.B."/>
            <person name="Muchero W."/>
        </authorList>
    </citation>
    <scope>NUCLEOTIDE SEQUENCE</scope>
    <source>
        <tissue evidence="1">Shoot tip</tissue>
    </source>
</reference>
<organism evidence="1 2">
    <name type="scientific">Salix purpurea</name>
    <name type="common">Purple osier willow</name>
    <dbReference type="NCBI Taxonomy" id="77065"/>
    <lineage>
        <taxon>Eukaryota</taxon>
        <taxon>Viridiplantae</taxon>
        <taxon>Streptophyta</taxon>
        <taxon>Embryophyta</taxon>
        <taxon>Tracheophyta</taxon>
        <taxon>Spermatophyta</taxon>
        <taxon>Magnoliopsida</taxon>
        <taxon>eudicotyledons</taxon>
        <taxon>Gunneridae</taxon>
        <taxon>Pentapetalae</taxon>
        <taxon>rosids</taxon>
        <taxon>fabids</taxon>
        <taxon>Malpighiales</taxon>
        <taxon>Salicaceae</taxon>
        <taxon>Saliceae</taxon>
        <taxon>Salix</taxon>
    </lineage>
</organism>
<evidence type="ECO:0000313" key="1">
    <source>
        <dbReference type="EMBL" id="KAJ6686356.1"/>
    </source>
</evidence>